<reference evidence="2 3" key="1">
    <citation type="submission" date="2015-09" db="EMBL/GenBank/DDBJ databases">
        <title>Draft genome of the parasitic nematode Teladorsagia circumcincta isolate WARC Sus (inbred).</title>
        <authorList>
            <person name="Mitreva M."/>
        </authorList>
    </citation>
    <scope>NUCLEOTIDE SEQUENCE [LARGE SCALE GENOMIC DNA]</scope>
    <source>
        <strain evidence="2 3">S</strain>
    </source>
</reference>
<feature type="region of interest" description="Disordered" evidence="1">
    <location>
        <begin position="1"/>
        <end position="30"/>
    </location>
</feature>
<sequence>MKRRGTFEMSLDQRKEGGSHALLKDPEDEDAKDMGVGSYASLCLIVLNGEKARAGNAENREMDGKT</sequence>
<gene>
    <name evidence="2" type="ORF">TELCIR_01433</name>
</gene>
<dbReference type="AlphaFoldDB" id="A0A2G9V1X9"/>
<keyword evidence="3" id="KW-1185">Reference proteome</keyword>
<dbReference type="EMBL" id="KZ345048">
    <property type="protein sequence ID" value="PIO76493.1"/>
    <property type="molecule type" value="Genomic_DNA"/>
</dbReference>
<evidence type="ECO:0000313" key="2">
    <source>
        <dbReference type="EMBL" id="PIO76493.1"/>
    </source>
</evidence>
<evidence type="ECO:0000256" key="1">
    <source>
        <dbReference type="SAM" id="MobiDB-lite"/>
    </source>
</evidence>
<accession>A0A2G9V1X9</accession>
<name>A0A2G9V1X9_TELCI</name>
<proteinExistence type="predicted"/>
<feature type="compositionally biased region" description="Basic and acidic residues" evidence="1">
    <location>
        <begin position="11"/>
        <end position="25"/>
    </location>
</feature>
<organism evidence="2 3">
    <name type="scientific">Teladorsagia circumcincta</name>
    <name type="common">Brown stomach worm</name>
    <name type="synonym">Ostertagia circumcincta</name>
    <dbReference type="NCBI Taxonomy" id="45464"/>
    <lineage>
        <taxon>Eukaryota</taxon>
        <taxon>Metazoa</taxon>
        <taxon>Ecdysozoa</taxon>
        <taxon>Nematoda</taxon>
        <taxon>Chromadorea</taxon>
        <taxon>Rhabditida</taxon>
        <taxon>Rhabditina</taxon>
        <taxon>Rhabditomorpha</taxon>
        <taxon>Strongyloidea</taxon>
        <taxon>Trichostrongylidae</taxon>
        <taxon>Teladorsagia</taxon>
    </lineage>
</organism>
<protein>
    <submittedName>
        <fullName evidence="2">Uncharacterized protein</fullName>
    </submittedName>
</protein>
<evidence type="ECO:0000313" key="3">
    <source>
        <dbReference type="Proteomes" id="UP000230423"/>
    </source>
</evidence>
<dbReference type="Proteomes" id="UP000230423">
    <property type="component" value="Unassembled WGS sequence"/>
</dbReference>